<evidence type="ECO:0000256" key="9">
    <source>
        <dbReference type="ARBA" id="ARBA00023136"/>
    </source>
</evidence>
<dbReference type="InterPro" id="IPR002124">
    <property type="entry name" value="Cyt_c_oxidase_su5b"/>
</dbReference>
<dbReference type="GO" id="GO:0045277">
    <property type="term" value="C:respiratory chain complex IV"/>
    <property type="evidence" value="ECO:0007669"/>
    <property type="project" value="InterPro"/>
</dbReference>
<evidence type="ECO:0000256" key="6">
    <source>
        <dbReference type="ARBA" id="ARBA00022833"/>
    </source>
</evidence>
<evidence type="ECO:0000313" key="15">
    <source>
        <dbReference type="Proteomes" id="UP000799770"/>
    </source>
</evidence>
<gene>
    <name evidence="14" type="ORF">BDV96DRAFT_568118</name>
</gene>
<protein>
    <recommendedName>
        <fullName evidence="11">Cytochrome c oxidase subunit 4, mitochondrial</fullName>
    </recommendedName>
    <alternativeName>
        <fullName evidence="10">Cytochrome c oxidase polypeptide IV</fullName>
    </alternativeName>
</protein>
<keyword evidence="7" id="KW-0809">Transit peptide</keyword>
<dbReference type="PROSITE" id="PS51359">
    <property type="entry name" value="COX5B_2"/>
    <property type="match status" value="1"/>
</dbReference>
<dbReference type="OrthoDB" id="10249250at2759"/>
<accession>A0A6A5ZJH2</accession>
<dbReference type="CDD" id="cd00924">
    <property type="entry name" value="Cyt_c_Oxidase_Vb"/>
    <property type="match status" value="1"/>
</dbReference>
<feature type="binding site" evidence="12">
    <location>
        <position position="153"/>
    </location>
    <ligand>
        <name>Zn(2+)</name>
        <dbReference type="ChEBI" id="CHEBI:29105"/>
    </ligand>
</feature>
<dbReference type="PANTHER" id="PTHR10122:SF0">
    <property type="entry name" value="CYTOCHROME C OXIDASE SUBUNIT 5B, ISOFORM A-RELATED"/>
    <property type="match status" value="1"/>
</dbReference>
<dbReference type="GO" id="GO:0005743">
    <property type="term" value="C:mitochondrial inner membrane"/>
    <property type="evidence" value="ECO:0007669"/>
    <property type="project" value="UniProtKB-SubCell"/>
</dbReference>
<proteinExistence type="inferred from homology"/>
<name>A0A6A5ZJH2_9PLEO</name>
<evidence type="ECO:0000256" key="8">
    <source>
        <dbReference type="ARBA" id="ARBA00023128"/>
    </source>
</evidence>
<keyword evidence="6 12" id="KW-0862">Zinc</keyword>
<comment type="pathway">
    <text evidence="2">Energy metabolism; oxidative phosphorylation.</text>
</comment>
<evidence type="ECO:0000256" key="3">
    <source>
        <dbReference type="ARBA" id="ARBA00010292"/>
    </source>
</evidence>
<evidence type="ECO:0000313" key="14">
    <source>
        <dbReference type="EMBL" id="KAF2119732.1"/>
    </source>
</evidence>
<evidence type="ECO:0000256" key="12">
    <source>
        <dbReference type="PIRSR" id="PIRSR602124-2"/>
    </source>
</evidence>
<keyword evidence="15" id="KW-1185">Reference proteome</keyword>
<evidence type="ECO:0000256" key="4">
    <source>
        <dbReference type="ARBA" id="ARBA00022723"/>
    </source>
</evidence>
<dbReference type="Proteomes" id="UP000799770">
    <property type="component" value="Unassembled WGS sequence"/>
</dbReference>
<dbReference type="EMBL" id="ML977315">
    <property type="protein sequence ID" value="KAF2119732.1"/>
    <property type="molecule type" value="Genomic_DNA"/>
</dbReference>
<feature type="compositionally biased region" description="Basic and acidic residues" evidence="13">
    <location>
        <begin position="166"/>
        <end position="180"/>
    </location>
</feature>
<keyword evidence="9" id="KW-0472">Membrane</keyword>
<evidence type="ECO:0000256" key="1">
    <source>
        <dbReference type="ARBA" id="ARBA00004443"/>
    </source>
</evidence>
<feature type="binding site" evidence="12">
    <location>
        <position position="134"/>
    </location>
    <ligand>
        <name>Zn(2+)</name>
        <dbReference type="ChEBI" id="CHEBI:29105"/>
    </ligand>
</feature>
<organism evidence="14 15">
    <name type="scientific">Lophiotrema nucula</name>
    <dbReference type="NCBI Taxonomy" id="690887"/>
    <lineage>
        <taxon>Eukaryota</taxon>
        <taxon>Fungi</taxon>
        <taxon>Dikarya</taxon>
        <taxon>Ascomycota</taxon>
        <taxon>Pezizomycotina</taxon>
        <taxon>Dothideomycetes</taxon>
        <taxon>Pleosporomycetidae</taxon>
        <taxon>Pleosporales</taxon>
        <taxon>Lophiotremataceae</taxon>
        <taxon>Lophiotrema</taxon>
    </lineage>
</organism>
<dbReference type="GO" id="GO:0006123">
    <property type="term" value="P:mitochondrial electron transport, cytochrome c to oxygen"/>
    <property type="evidence" value="ECO:0007669"/>
    <property type="project" value="InterPro"/>
</dbReference>
<evidence type="ECO:0000256" key="10">
    <source>
        <dbReference type="ARBA" id="ARBA00031366"/>
    </source>
</evidence>
<dbReference type="SUPFAM" id="SSF57802">
    <property type="entry name" value="Rubredoxin-like"/>
    <property type="match status" value="1"/>
</dbReference>
<keyword evidence="4 12" id="KW-0479">Metal-binding</keyword>
<dbReference type="Pfam" id="PF01215">
    <property type="entry name" value="COX5B"/>
    <property type="match status" value="1"/>
</dbReference>
<evidence type="ECO:0000256" key="7">
    <source>
        <dbReference type="ARBA" id="ARBA00022946"/>
    </source>
</evidence>
<feature type="binding site" evidence="12">
    <location>
        <position position="126"/>
    </location>
    <ligand>
        <name>Zn(2+)</name>
        <dbReference type="ChEBI" id="CHEBI:29105"/>
    </ligand>
</feature>
<sequence>MFLQRSAVAAVRRTAPRILARRTFASSIIRREEKKPESSNPPFEVAKGYKELDQIQSMEDLLPPGAKPGVVPTDLEQATGLERLELLGKMQGVDIFDMRPLDASRVGTLDDPIVVNSAGNEQYVGCTGCPADSHTVLWLVLSREEPVTRCMECGSAYKMHYVGPPDDPHSHDDHGHDAHAHWGPGGPYERPKNMADFIKPEYKNA</sequence>
<comment type="similarity">
    <text evidence="3">Belongs to the cytochrome c oxidase subunit 5B family.</text>
</comment>
<dbReference type="Gene3D" id="2.60.11.10">
    <property type="entry name" value="Cytochrome c oxidase, subunit Vb"/>
    <property type="match status" value="1"/>
</dbReference>
<dbReference type="PANTHER" id="PTHR10122">
    <property type="entry name" value="CYTOCHROME C OXIDASE SUBUNIT 5B, MITOCHONDRIAL"/>
    <property type="match status" value="1"/>
</dbReference>
<evidence type="ECO:0000256" key="11">
    <source>
        <dbReference type="ARBA" id="ARBA00070613"/>
    </source>
</evidence>
<dbReference type="InterPro" id="IPR036972">
    <property type="entry name" value="Cyt_c_oxidase_su5b_sf"/>
</dbReference>
<feature type="region of interest" description="Disordered" evidence="13">
    <location>
        <begin position="165"/>
        <end position="190"/>
    </location>
</feature>
<reference evidence="14" key="1">
    <citation type="journal article" date="2020" name="Stud. Mycol.">
        <title>101 Dothideomycetes genomes: a test case for predicting lifestyles and emergence of pathogens.</title>
        <authorList>
            <person name="Haridas S."/>
            <person name="Albert R."/>
            <person name="Binder M."/>
            <person name="Bloem J."/>
            <person name="Labutti K."/>
            <person name="Salamov A."/>
            <person name="Andreopoulos B."/>
            <person name="Baker S."/>
            <person name="Barry K."/>
            <person name="Bills G."/>
            <person name="Bluhm B."/>
            <person name="Cannon C."/>
            <person name="Castanera R."/>
            <person name="Culley D."/>
            <person name="Daum C."/>
            <person name="Ezra D."/>
            <person name="Gonzalez J."/>
            <person name="Henrissat B."/>
            <person name="Kuo A."/>
            <person name="Liang C."/>
            <person name="Lipzen A."/>
            <person name="Lutzoni F."/>
            <person name="Magnuson J."/>
            <person name="Mondo S."/>
            <person name="Nolan M."/>
            <person name="Ohm R."/>
            <person name="Pangilinan J."/>
            <person name="Park H.-J."/>
            <person name="Ramirez L."/>
            <person name="Alfaro M."/>
            <person name="Sun H."/>
            <person name="Tritt A."/>
            <person name="Yoshinaga Y."/>
            <person name="Zwiers L.-H."/>
            <person name="Turgeon B."/>
            <person name="Goodwin S."/>
            <person name="Spatafora J."/>
            <person name="Crous P."/>
            <person name="Grigoriev I."/>
        </authorList>
    </citation>
    <scope>NUCLEOTIDE SEQUENCE</scope>
    <source>
        <strain evidence="14">CBS 627.86</strain>
    </source>
</reference>
<comment type="subcellular location">
    <subcellularLocation>
        <location evidence="1">Mitochondrion inner membrane</location>
        <topology evidence="1">Peripheral membrane protein</topology>
        <orientation evidence="1">Matrix side</orientation>
    </subcellularLocation>
</comment>
<evidence type="ECO:0000256" key="13">
    <source>
        <dbReference type="SAM" id="MobiDB-lite"/>
    </source>
</evidence>
<dbReference type="AlphaFoldDB" id="A0A6A5ZJH2"/>
<keyword evidence="5" id="KW-0999">Mitochondrion inner membrane</keyword>
<evidence type="ECO:0000256" key="2">
    <source>
        <dbReference type="ARBA" id="ARBA00004673"/>
    </source>
</evidence>
<dbReference type="FunFam" id="2.60.11.10:FF:000003">
    <property type="entry name" value="Cytochrome c oxidase subunit IV"/>
    <property type="match status" value="1"/>
</dbReference>
<keyword evidence="8" id="KW-0496">Mitochondrion</keyword>
<dbReference type="GO" id="GO:0046872">
    <property type="term" value="F:metal ion binding"/>
    <property type="evidence" value="ECO:0007669"/>
    <property type="project" value="UniProtKB-KW"/>
</dbReference>
<evidence type="ECO:0000256" key="5">
    <source>
        <dbReference type="ARBA" id="ARBA00022792"/>
    </source>
</evidence>
<feature type="binding site" evidence="12">
    <location>
        <position position="150"/>
    </location>
    <ligand>
        <name>Zn(2+)</name>
        <dbReference type="ChEBI" id="CHEBI:29105"/>
    </ligand>
</feature>